<sequence>MRELVDLVRELVILIDTEAPLFKAASTMEKKSTHDTVPAPAQGELQPVNTSNDLENTDAQPVDAQGEQFSRQDTQNP</sequence>
<accession>A0A699QIG6</accession>
<proteinExistence type="predicted"/>
<feature type="region of interest" description="Disordered" evidence="1">
    <location>
        <begin position="26"/>
        <end position="77"/>
    </location>
</feature>
<comment type="caution">
    <text evidence="2">The sequence shown here is derived from an EMBL/GenBank/DDBJ whole genome shotgun (WGS) entry which is preliminary data.</text>
</comment>
<gene>
    <name evidence="2" type="ORF">Tci_841367</name>
</gene>
<reference evidence="2" key="1">
    <citation type="journal article" date="2019" name="Sci. Rep.">
        <title>Draft genome of Tanacetum cinerariifolium, the natural source of mosquito coil.</title>
        <authorList>
            <person name="Yamashiro T."/>
            <person name="Shiraishi A."/>
            <person name="Satake H."/>
            <person name="Nakayama K."/>
        </authorList>
    </citation>
    <scope>NUCLEOTIDE SEQUENCE</scope>
</reference>
<name>A0A699QIG6_TANCI</name>
<evidence type="ECO:0000256" key="1">
    <source>
        <dbReference type="SAM" id="MobiDB-lite"/>
    </source>
</evidence>
<dbReference type="EMBL" id="BKCJ011024402">
    <property type="protein sequence ID" value="GFC69397.1"/>
    <property type="molecule type" value="Genomic_DNA"/>
</dbReference>
<organism evidence="2">
    <name type="scientific">Tanacetum cinerariifolium</name>
    <name type="common">Dalmatian daisy</name>
    <name type="synonym">Chrysanthemum cinerariifolium</name>
    <dbReference type="NCBI Taxonomy" id="118510"/>
    <lineage>
        <taxon>Eukaryota</taxon>
        <taxon>Viridiplantae</taxon>
        <taxon>Streptophyta</taxon>
        <taxon>Embryophyta</taxon>
        <taxon>Tracheophyta</taxon>
        <taxon>Spermatophyta</taxon>
        <taxon>Magnoliopsida</taxon>
        <taxon>eudicotyledons</taxon>
        <taxon>Gunneridae</taxon>
        <taxon>Pentapetalae</taxon>
        <taxon>asterids</taxon>
        <taxon>campanulids</taxon>
        <taxon>Asterales</taxon>
        <taxon>Asteraceae</taxon>
        <taxon>Asteroideae</taxon>
        <taxon>Anthemideae</taxon>
        <taxon>Anthemidinae</taxon>
        <taxon>Tanacetum</taxon>
    </lineage>
</organism>
<evidence type="ECO:0000313" key="2">
    <source>
        <dbReference type="EMBL" id="GFC69397.1"/>
    </source>
</evidence>
<protein>
    <submittedName>
        <fullName evidence="2">Uncharacterized protein</fullName>
    </submittedName>
</protein>
<feature type="compositionally biased region" description="Polar residues" evidence="1">
    <location>
        <begin position="67"/>
        <end position="77"/>
    </location>
</feature>
<feature type="compositionally biased region" description="Polar residues" evidence="1">
    <location>
        <begin position="47"/>
        <end position="59"/>
    </location>
</feature>
<dbReference type="AlphaFoldDB" id="A0A699QIG6"/>
<feature type="non-terminal residue" evidence="2">
    <location>
        <position position="77"/>
    </location>
</feature>